<keyword evidence="1" id="KW-0812">Transmembrane</keyword>
<feature type="transmembrane region" description="Helical" evidence="1">
    <location>
        <begin position="179"/>
        <end position="198"/>
    </location>
</feature>
<evidence type="ECO:0000313" key="2">
    <source>
        <dbReference type="EMBL" id="KUK46190.1"/>
    </source>
</evidence>
<name>A0A101FXF2_9CHLR</name>
<proteinExistence type="predicted"/>
<accession>A0A101FXF2</accession>
<feature type="transmembrane region" description="Helical" evidence="1">
    <location>
        <begin position="117"/>
        <end position="133"/>
    </location>
</feature>
<dbReference type="Proteomes" id="UP000064249">
    <property type="component" value="Unassembled WGS sequence"/>
</dbReference>
<keyword evidence="1" id="KW-0472">Membrane</keyword>
<keyword evidence="1" id="KW-1133">Transmembrane helix</keyword>
<comment type="caution">
    <text evidence="2">The sequence shown here is derived from an EMBL/GenBank/DDBJ whole genome shotgun (WGS) entry which is preliminary data.</text>
</comment>
<dbReference type="EMBL" id="LGFU01000058">
    <property type="protein sequence ID" value="KUK46190.1"/>
    <property type="molecule type" value="Genomic_DNA"/>
</dbReference>
<reference evidence="2 3" key="1">
    <citation type="journal article" date="2015" name="MBio">
        <title>Genome-Resolved Metagenomic Analysis Reveals Roles for Candidate Phyla and Other Microbial Community Members in Biogeochemical Transformations in Oil Reservoirs.</title>
        <authorList>
            <person name="Hu P."/>
            <person name="Tom L."/>
            <person name="Singh A."/>
            <person name="Thomas B.C."/>
            <person name="Baker B.J."/>
            <person name="Piceno Y.M."/>
            <person name="Andersen G.L."/>
            <person name="Banfield J.F."/>
        </authorList>
    </citation>
    <scope>NUCLEOTIDE SEQUENCE [LARGE SCALE GENOMIC DNA]</scope>
    <source>
        <strain evidence="2">46_16</strain>
    </source>
</reference>
<evidence type="ECO:0000313" key="3">
    <source>
        <dbReference type="Proteomes" id="UP000064249"/>
    </source>
</evidence>
<feature type="transmembrane region" description="Helical" evidence="1">
    <location>
        <begin position="140"/>
        <end position="159"/>
    </location>
</feature>
<evidence type="ECO:0000256" key="1">
    <source>
        <dbReference type="SAM" id="Phobius"/>
    </source>
</evidence>
<sequence length="217" mass="24762">MNGSWCWIYRNYVLISCLLILLYLLGAFLAPVFQYFDIDIPAKLTYAFYSTTCHQFAFRSWFLFGDQTFYPLEKAGLPMVSSYEEVSGNSTINIEVARQFIGDETIGYKVALCQRDVAIFVGLFILAVGFELSKRKWQPIPVILWIVLGVFPILLDGISQFGGSTFPIFNFFPGRESNPAMRTLTGLFFGVTTGLYLFPKLEIMMKIVKNNHRCEES</sequence>
<dbReference type="Pfam" id="PF09858">
    <property type="entry name" value="DUF2085"/>
    <property type="match status" value="1"/>
</dbReference>
<gene>
    <name evidence="2" type="ORF">XD73_0939</name>
</gene>
<organism evidence="2 3">
    <name type="scientific">Anaerolinea thermophila</name>
    <dbReference type="NCBI Taxonomy" id="167964"/>
    <lineage>
        <taxon>Bacteria</taxon>
        <taxon>Bacillati</taxon>
        <taxon>Chloroflexota</taxon>
        <taxon>Anaerolineae</taxon>
        <taxon>Anaerolineales</taxon>
        <taxon>Anaerolineaceae</taxon>
        <taxon>Anaerolinea</taxon>
    </lineage>
</organism>
<feature type="transmembrane region" description="Helical" evidence="1">
    <location>
        <begin position="12"/>
        <end position="36"/>
    </location>
</feature>
<protein>
    <submittedName>
        <fullName evidence="2">Putative membrane protein</fullName>
    </submittedName>
</protein>
<dbReference type="InterPro" id="IPR019206">
    <property type="entry name" value="DUF2085_TM"/>
</dbReference>
<dbReference type="AlphaFoldDB" id="A0A101FXF2"/>